<organism evidence="5 6">
    <name type="scientific">Staphylothermus marinus (strain ATCC 43588 / DSM 3639 / JCM 9404 / F1)</name>
    <dbReference type="NCBI Taxonomy" id="399550"/>
    <lineage>
        <taxon>Archaea</taxon>
        <taxon>Thermoproteota</taxon>
        <taxon>Thermoprotei</taxon>
        <taxon>Desulfurococcales</taxon>
        <taxon>Desulfurococcaceae</taxon>
        <taxon>Staphylothermus</taxon>
    </lineage>
</organism>
<dbReference type="Pfam" id="PF00005">
    <property type="entry name" value="ABC_tran"/>
    <property type="match status" value="1"/>
</dbReference>
<dbReference type="InterPro" id="IPR003593">
    <property type="entry name" value="AAA+_ATPase"/>
</dbReference>
<dbReference type="InterPro" id="IPR003439">
    <property type="entry name" value="ABC_transporter-like_ATP-bd"/>
</dbReference>
<dbReference type="CDD" id="cd03257">
    <property type="entry name" value="ABC_NikE_OppD_transporters"/>
    <property type="match status" value="1"/>
</dbReference>
<reference evidence="5 6" key="2">
    <citation type="journal article" date="2009" name="Stand. Genomic Sci.">
        <title>Complete genome sequence of Staphylothermus marinus Stetter and Fiala 1986 type strain F1.</title>
        <authorList>
            <person name="Anderson I.J."/>
            <person name="Sun H."/>
            <person name="Lapidus A."/>
            <person name="Copeland A."/>
            <person name="Glavina Del Rio T."/>
            <person name="Tice H."/>
            <person name="Dalin E."/>
            <person name="Lucas S."/>
            <person name="Barry K."/>
            <person name="Land M."/>
            <person name="Richardson P."/>
            <person name="Huber H."/>
            <person name="Kyrpides N.C."/>
        </authorList>
    </citation>
    <scope>NUCLEOTIDE SEQUENCE [LARGE SCALE GENOMIC DNA]</scope>
    <source>
        <strain evidence="6">ATCC 43588 / DSM 3639 / JCM 9404 / F1</strain>
    </source>
</reference>
<dbReference type="GO" id="GO:0016887">
    <property type="term" value="F:ATP hydrolysis activity"/>
    <property type="evidence" value="ECO:0007669"/>
    <property type="project" value="InterPro"/>
</dbReference>
<dbReference type="RefSeq" id="WP_011839615.1">
    <property type="nucleotide sequence ID" value="NC_009033.1"/>
</dbReference>
<dbReference type="SMART" id="SM00382">
    <property type="entry name" value="AAA"/>
    <property type="match status" value="1"/>
</dbReference>
<dbReference type="InterPro" id="IPR017871">
    <property type="entry name" value="ABC_transporter-like_CS"/>
</dbReference>
<dbReference type="Gene3D" id="3.40.50.300">
    <property type="entry name" value="P-loop containing nucleotide triphosphate hydrolases"/>
    <property type="match status" value="1"/>
</dbReference>
<dbReference type="PROSITE" id="PS50893">
    <property type="entry name" value="ABC_TRANSPORTER_2"/>
    <property type="match status" value="1"/>
</dbReference>
<dbReference type="GO" id="GO:0005524">
    <property type="term" value="F:ATP binding"/>
    <property type="evidence" value="ECO:0007669"/>
    <property type="project" value="UniProtKB-KW"/>
</dbReference>
<feature type="domain" description="ABC transporter" evidence="4">
    <location>
        <begin position="33"/>
        <end position="300"/>
    </location>
</feature>
<dbReference type="Proteomes" id="UP000000254">
    <property type="component" value="Chromosome"/>
</dbReference>
<dbReference type="KEGG" id="smr:Smar_1330"/>
<dbReference type="PANTHER" id="PTHR43776:SF8">
    <property type="entry name" value="ABC TRANSPORTER, ATP-BINDING PROTEIN"/>
    <property type="match status" value="1"/>
</dbReference>
<name>A3DP61_STAMF</name>
<dbReference type="AlphaFoldDB" id="A3DP61"/>
<dbReference type="eggNOG" id="arCOG00184">
    <property type="taxonomic scope" value="Archaea"/>
</dbReference>
<keyword evidence="3" id="KW-0067">ATP-binding</keyword>
<dbReference type="SUPFAM" id="SSF52540">
    <property type="entry name" value="P-loop containing nucleoside triphosphate hydrolases"/>
    <property type="match status" value="1"/>
</dbReference>
<evidence type="ECO:0000256" key="3">
    <source>
        <dbReference type="ARBA" id="ARBA00022840"/>
    </source>
</evidence>
<sequence length="385" mass="44428">MAETASINVYRPVPDDKTVLFVDNLRTWFPIRRSFTEVIRRAPRRYVHAVDGVSFKVEEGDVFGLAGESGCGKTTTGKTILRLVDPTSGVIGYRPRKRLLDEWKEIGYEPPVIDKYGDIDIARVPSKFLKPLRKEMQIIFQDPYGSLNPRATIYKILEEPLIIHRVGVTKDERVDIVARALEEVKLTPPEDFMYRYPHMLSGGQRQRVGIARALILQPRFIVADEPVSMLDVSIRAEILELMMDLKKKLNLTYIFITHDLAVARYITNKLAIMYLGKIVEMGETRRILENPMHPYTKALIEAIPEPDPKNRERIRNVPIKGEVPSAINIPPGCRFHPRCVSYDQHPELQRYCRTVEPSLIEIEKNHWVSCWLYGNPEEIIKMIRK</sequence>
<dbReference type="GO" id="GO:0055085">
    <property type="term" value="P:transmembrane transport"/>
    <property type="evidence" value="ECO:0007669"/>
    <property type="project" value="UniProtKB-ARBA"/>
</dbReference>
<dbReference type="OrthoDB" id="18209at2157"/>
<evidence type="ECO:0000256" key="2">
    <source>
        <dbReference type="ARBA" id="ARBA00022741"/>
    </source>
</evidence>
<dbReference type="PANTHER" id="PTHR43776">
    <property type="entry name" value="TRANSPORT ATP-BINDING PROTEIN"/>
    <property type="match status" value="1"/>
</dbReference>
<evidence type="ECO:0000313" key="6">
    <source>
        <dbReference type="Proteomes" id="UP000000254"/>
    </source>
</evidence>
<keyword evidence="1" id="KW-0813">Transport</keyword>
<protein>
    <submittedName>
        <fullName evidence="5">Oligopeptide/dipeptide ABC transporter, ATPase subunit</fullName>
    </submittedName>
</protein>
<dbReference type="InterPro" id="IPR027417">
    <property type="entry name" value="P-loop_NTPase"/>
</dbReference>
<dbReference type="GeneID" id="4907279"/>
<dbReference type="HOGENOM" id="CLU_000604_1_23_2"/>
<evidence type="ECO:0000256" key="1">
    <source>
        <dbReference type="ARBA" id="ARBA00022448"/>
    </source>
</evidence>
<dbReference type="NCBIfam" id="TIGR01727">
    <property type="entry name" value="oligo_HPY"/>
    <property type="match status" value="1"/>
</dbReference>
<gene>
    <name evidence="5" type="ordered locus">Smar_1330</name>
</gene>
<dbReference type="Pfam" id="PF08352">
    <property type="entry name" value="oligo_HPY"/>
    <property type="match status" value="1"/>
</dbReference>
<keyword evidence="2" id="KW-0547">Nucleotide-binding</keyword>
<evidence type="ECO:0000313" key="5">
    <source>
        <dbReference type="EMBL" id="ABN70421.1"/>
    </source>
</evidence>
<dbReference type="PROSITE" id="PS00211">
    <property type="entry name" value="ABC_TRANSPORTER_1"/>
    <property type="match status" value="1"/>
</dbReference>
<dbReference type="GO" id="GO:0015833">
    <property type="term" value="P:peptide transport"/>
    <property type="evidence" value="ECO:0007669"/>
    <property type="project" value="InterPro"/>
</dbReference>
<dbReference type="STRING" id="399550.Smar_1330"/>
<reference evidence="6" key="1">
    <citation type="journal article" date="2009" name="BMC Genomics">
        <title>The complete genome sequence of Staphylothermus marinus reveals differences in sulfur metabolism among heterotrophic Crenarchaeota.</title>
        <authorList>
            <person name="Anderson I.J."/>
            <person name="Dharmarajan L."/>
            <person name="Rodriguez J."/>
            <person name="Hooper S."/>
            <person name="Porat I."/>
            <person name="Ulrich L.E."/>
            <person name="Elkins J.G."/>
            <person name="Mavromatis K."/>
            <person name="Sun H."/>
            <person name="Land M."/>
            <person name="Lapidus A."/>
            <person name="Lucas S."/>
            <person name="Barry K."/>
            <person name="Huber H."/>
            <person name="Zhulin I.B."/>
            <person name="Whitman W.B."/>
            <person name="Mukhopadhyay B."/>
            <person name="Woese C."/>
            <person name="Bristow J."/>
            <person name="Kyrpides N."/>
        </authorList>
    </citation>
    <scope>NUCLEOTIDE SEQUENCE [LARGE SCALE GENOMIC DNA]</scope>
    <source>
        <strain evidence="6">ATCC 43588 / DSM 3639 / JCM 9404 / F1</strain>
    </source>
</reference>
<dbReference type="EMBL" id="CP000575">
    <property type="protein sequence ID" value="ABN70421.1"/>
    <property type="molecule type" value="Genomic_DNA"/>
</dbReference>
<dbReference type="InterPro" id="IPR050319">
    <property type="entry name" value="ABC_transp_ATP-bind"/>
</dbReference>
<proteinExistence type="predicted"/>
<evidence type="ECO:0000259" key="4">
    <source>
        <dbReference type="PROSITE" id="PS50893"/>
    </source>
</evidence>
<dbReference type="InterPro" id="IPR013563">
    <property type="entry name" value="Oligopep_ABC_C"/>
</dbReference>
<accession>A3DP61</accession>
<keyword evidence="6" id="KW-1185">Reference proteome</keyword>